<dbReference type="PATRIC" id="fig|595434.4.peg.1128"/>
<dbReference type="STRING" id="595434.RISK_001174"/>
<evidence type="ECO:0000313" key="3">
    <source>
        <dbReference type="EMBL" id="KLU06860.1"/>
    </source>
</evidence>
<dbReference type="Pfam" id="PF07589">
    <property type="entry name" value="PEP-CTERM"/>
    <property type="match status" value="1"/>
</dbReference>
<dbReference type="RefSeq" id="WP_047813125.1">
    <property type="nucleotide sequence ID" value="NZ_LECT01000010.1"/>
</dbReference>
<dbReference type="Proteomes" id="UP000036367">
    <property type="component" value="Unassembled WGS sequence"/>
</dbReference>
<dbReference type="InterPro" id="IPR013424">
    <property type="entry name" value="Ice-binding_C"/>
</dbReference>
<protein>
    <recommendedName>
        <fullName evidence="2">Ice-binding protein C-terminal domain-containing protein</fullName>
    </recommendedName>
</protein>
<reference evidence="3" key="1">
    <citation type="submission" date="2015-05" db="EMBL/GenBank/DDBJ databases">
        <title>Permanent draft genome of Rhodopirellula islandicus K833.</title>
        <authorList>
            <person name="Kizina J."/>
            <person name="Richter M."/>
            <person name="Glockner F.O."/>
            <person name="Harder J."/>
        </authorList>
    </citation>
    <scope>NUCLEOTIDE SEQUENCE [LARGE SCALE GENOMIC DNA]</scope>
    <source>
        <strain evidence="3">K833</strain>
    </source>
</reference>
<comment type="caution">
    <text evidence="3">The sequence shown here is derived from an EMBL/GenBank/DDBJ whole genome shotgun (WGS) entry which is preliminary data.</text>
</comment>
<organism evidence="3 4">
    <name type="scientific">Rhodopirellula islandica</name>
    <dbReference type="NCBI Taxonomy" id="595434"/>
    <lineage>
        <taxon>Bacteria</taxon>
        <taxon>Pseudomonadati</taxon>
        <taxon>Planctomycetota</taxon>
        <taxon>Planctomycetia</taxon>
        <taxon>Pirellulales</taxon>
        <taxon>Pirellulaceae</taxon>
        <taxon>Rhodopirellula</taxon>
    </lineage>
</organism>
<feature type="signal peptide" evidence="1">
    <location>
        <begin position="1"/>
        <end position="21"/>
    </location>
</feature>
<dbReference type="NCBIfam" id="TIGR02595">
    <property type="entry name" value="PEP_CTERM"/>
    <property type="match status" value="1"/>
</dbReference>
<evidence type="ECO:0000256" key="1">
    <source>
        <dbReference type="SAM" id="SignalP"/>
    </source>
</evidence>
<keyword evidence="1" id="KW-0732">Signal</keyword>
<sequence>MTRFLLAVVVSLAIADASAHAAIILGNTFDGNTGTEAEYLNGQVTAPNVYRAGVSRVGYSLLVGENELVVGDLRTQDGSIAGSTRYFEFIIEPTNDSVIDLESFTYVGNQNVDGEGVSGATKFALRSSLDLFREDIGVANLTGTTISLADPKFQNITTYIDFRLYIQSDTSGESQLTTYSLQEFAFNGSVTAIPEPSSMALLAIGGAGLAWRRRKSNKTLV</sequence>
<dbReference type="EMBL" id="LECT01000010">
    <property type="protein sequence ID" value="KLU06860.1"/>
    <property type="molecule type" value="Genomic_DNA"/>
</dbReference>
<name>A0A0J1BJY2_RHOIS</name>
<feature type="chain" id="PRO_5005248108" description="Ice-binding protein C-terminal domain-containing protein" evidence="1">
    <location>
        <begin position="22"/>
        <end position="221"/>
    </location>
</feature>
<evidence type="ECO:0000259" key="2">
    <source>
        <dbReference type="Pfam" id="PF07589"/>
    </source>
</evidence>
<evidence type="ECO:0000313" key="4">
    <source>
        <dbReference type="Proteomes" id="UP000036367"/>
    </source>
</evidence>
<gene>
    <name evidence="3" type="ORF">RISK_001174</name>
</gene>
<dbReference type="AlphaFoldDB" id="A0A0J1BJY2"/>
<proteinExistence type="predicted"/>
<feature type="domain" description="Ice-binding protein C-terminal" evidence="2">
    <location>
        <begin position="192"/>
        <end position="214"/>
    </location>
</feature>
<accession>A0A0J1BJY2</accession>
<keyword evidence="4" id="KW-1185">Reference proteome</keyword>